<proteinExistence type="predicted"/>
<evidence type="ECO:0000256" key="1">
    <source>
        <dbReference type="SAM" id="MobiDB-lite"/>
    </source>
</evidence>
<feature type="compositionally biased region" description="Polar residues" evidence="1">
    <location>
        <begin position="66"/>
        <end position="77"/>
    </location>
</feature>
<dbReference type="AlphaFoldDB" id="A0A0C3S820"/>
<keyword evidence="4" id="KW-1185">Reference proteome</keyword>
<evidence type="ECO:0000313" key="4">
    <source>
        <dbReference type="Proteomes" id="UP000053257"/>
    </source>
</evidence>
<evidence type="ECO:0000313" key="3">
    <source>
        <dbReference type="EMBL" id="KIP12751.1"/>
    </source>
</evidence>
<feature type="compositionally biased region" description="Pro residues" evidence="1">
    <location>
        <begin position="104"/>
        <end position="130"/>
    </location>
</feature>
<name>A0A0C3S820_PHLG1</name>
<evidence type="ECO:0000256" key="2">
    <source>
        <dbReference type="SAM" id="SignalP"/>
    </source>
</evidence>
<protein>
    <submittedName>
        <fullName evidence="3">Uncharacterized protein</fullName>
    </submittedName>
</protein>
<feature type="chain" id="PRO_5002169679" evidence="2">
    <location>
        <begin position="19"/>
        <end position="244"/>
    </location>
</feature>
<feature type="compositionally biased region" description="Basic and acidic residues" evidence="1">
    <location>
        <begin position="225"/>
        <end position="244"/>
    </location>
</feature>
<organism evidence="3 4">
    <name type="scientific">Phlebiopsis gigantea (strain 11061_1 CR5-6)</name>
    <name type="common">White-rot fungus</name>
    <name type="synonym">Peniophora gigantea</name>
    <dbReference type="NCBI Taxonomy" id="745531"/>
    <lineage>
        <taxon>Eukaryota</taxon>
        <taxon>Fungi</taxon>
        <taxon>Dikarya</taxon>
        <taxon>Basidiomycota</taxon>
        <taxon>Agaricomycotina</taxon>
        <taxon>Agaricomycetes</taxon>
        <taxon>Polyporales</taxon>
        <taxon>Phanerochaetaceae</taxon>
        <taxon>Phlebiopsis</taxon>
    </lineage>
</organism>
<gene>
    <name evidence="3" type="ORF">PHLGIDRAFT_123834</name>
</gene>
<reference evidence="3 4" key="1">
    <citation type="journal article" date="2014" name="PLoS Genet.">
        <title>Analysis of the Phlebiopsis gigantea genome, transcriptome and secretome provides insight into its pioneer colonization strategies of wood.</title>
        <authorList>
            <person name="Hori C."/>
            <person name="Ishida T."/>
            <person name="Igarashi K."/>
            <person name="Samejima M."/>
            <person name="Suzuki H."/>
            <person name="Master E."/>
            <person name="Ferreira P."/>
            <person name="Ruiz-Duenas F.J."/>
            <person name="Held B."/>
            <person name="Canessa P."/>
            <person name="Larrondo L.F."/>
            <person name="Schmoll M."/>
            <person name="Druzhinina I.S."/>
            <person name="Kubicek C.P."/>
            <person name="Gaskell J.A."/>
            <person name="Kersten P."/>
            <person name="St John F."/>
            <person name="Glasner J."/>
            <person name="Sabat G."/>
            <person name="Splinter BonDurant S."/>
            <person name="Syed K."/>
            <person name="Yadav J."/>
            <person name="Mgbeahuruike A.C."/>
            <person name="Kovalchuk A."/>
            <person name="Asiegbu F.O."/>
            <person name="Lackner G."/>
            <person name="Hoffmeister D."/>
            <person name="Rencoret J."/>
            <person name="Gutierrez A."/>
            <person name="Sun H."/>
            <person name="Lindquist E."/>
            <person name="Barry K."/>
            <person name="Riley R."/>
            <person name="Grigoriev I.V."/>
            <person name="Henrissat B."/>
            <person name="Kues U."/>
            <person name="Berka R.M."/>
            <person name="Martinez A.T."/>
            <person name="Covert S.F."/>
            <person name="Blanchette R.A."/>
            <person name="Cullen D."/>
        </authorList>
    </citation>
    <scope>NUCLEOTIDE SEQUENCE [LARGE SCALE GENOMIC DNA]</scope>
    <source>
        <strain evidence="3 4">11061_1 CR5-6</strain>
    </source>
</reference>
<keyword evidence="2" id="KW-0732">Signal</keyword>
<dbReference type="EMBL" id="KN840438">
    <property type="protein sequence ID" value="KIP12751.1"/>
    <property type="molecule type" value="Genomic_DNA"/>
</dbReference>
<dbReference type="HOGENOM" id="CLU_1138359_0_0_1"/>
<feature type="compositionally biased region" description="Basic and acidic residues" evidence="1">
    <location>
        <begin position="145"/>
        <end position="156"/>
    </location>
</feature>
<dbReference type="Proteomes" id="UP000053257">
    <property type="component" value="Unassembled WGS sequence"/>
</dbReference>
<feature type="region of interest" description="Disordered" evidence="1">
    <location>
        <begin position="37"/>
        <end position="244"/>
    </location>
</feature>
<accession>A0A0C3S820</accession>
<sequence length="244" mass="25918">MALVLAVLCWPTQYYVLAQSPSSASALALPDLLASSTTAHDNTKPDDSHAAPTSAGDSSSHRPDSASATPTGTSQAASRGAKLSAGTHRPHLVTLSSTTVTVHPPHPTSPPPEQVPHAQPPQRPQQQPHPPPRHTKGGLIAGIREMAERERDDLARRVHQTVSFRVRRPPPPPPYQHAPAYDAVEGEDAAMVQARSATPTRAEFPPPDEPPPPATETDETTSGTRIDERRRSGDGRHAAGSDLV</sequence>
<feature type="compositionally biased region" description="Low complexity" evidence="1">
    <location>
        <begin position="92"/>
        <end position="103"/>
    </location>
</feature>
<feature type="compositionally biased region" description="Pro residues" evidence="1">
    <location>
        <begin position="204"/>
        <end position="214"/>
    </location>
</feature>
<feature type="signal peptide" evidence="2">
    <location>
        <begin position="1"/>
        <end position="18"/>
    </location>
</feature>